<dbReference type="AlphaFoldDB" id="A0A1F7G8B1"/>
<protein>
    <submittedName>
        <fullName evidence="1">Uncharacterized protein</fullName>
    </submittedName>
</protein>
<gene>
    <name evidence="1" type="ORF">A2774_05735</name>
</gene>
<reference evidence="1 2" key="1">
    <citation type="journal article" date="2016" name="Nat. Commun.">
        <title>Thousands of microbial genomes shed light on interconnected biogeochemical processes in an aquifer system.</title>
        <authorList>
            <person name="Anantharaman K."/>
            <person name="Brown C.T."/>
            <person name="Hug L.A."/>
            <person name="Sharon I."/>
            <person name="Castelle C.J."/>
            <person name="Probst A.J."/>
            <person name="Thomas B.C."/>
            <person name="Singh A."/>
            <person name="Wilkins M.J."/>
            <person name="Karaoz U."/>
            <person name="Brodie E.L."/>
            <person name="Williams K.H."/>
            <person name="Hubbard S.S."/>
            <person name="Banfield J.F."/>
        </authorList>
    </citation>
    <scope>NUCLEOTIDE SEQUENCE [LARGE SCALE GENOMIC DNA]</scope>
</reference>
<name>A0A1F7G8B1_9BACT</name>
<accession>A0A1F7G8B1</accession>
<proteinExistence type="predicted"/>
<evidence type="ECO:0000313" key="2">
    <source>
        <dbReference type="Proteomes" id="UP000177208"/>
    </source>
</evidence>
<sequence>MTNYIYVPTSSDWSEHDFGRVSAKDVTIEDITITHDDIPLNEATPRKEVKEAFLDAGYTKAVVESMIKGLSELPEYGKNTDKQERREED</sequence>
<dbReference type="Proteomes" id="UP000177208">
    <property type="component" value="Unassembled WGS sequence"/>
</dbReference>
<organism evidence="1 2">
    <name type="scientific">Candidatus Roizmanbacteria bacterium RIFCSPHIGHO2_01_FULL_39_12c</name>
    <dbReference type="NCBI Taxonomy" id="1802031"/>
    <lineage>
        <taxon>Bacteria</taxon>
        <taxon>Candidatus Roizmaniibacteriota</taxon>
    </lineage>
</organism>
<evidence type="ECO:0000313" key="1">
    <source>
        <dbReference type="EMBL" id="OGK15157.1"/>
    </source>
</evidence>
<dbReference type="EMBL" id="MFZG01000040">
    <property type="protein sequence ID" value="OGK15157.1"/>
    <property type="molecule type" value="Genomic_DNA"/>
</dbReference>
<comment type="caution">
    <text evidence="1">The sequence shown here is derived from an EMBL/GenBank/DDBJ whole genome shotgun (WGS) entry which is preliminary data.</text>
</comment>